<evidence type="ECO:0000313" key="2">
    <source>
        <dbReference type="Proteomes" id="UP000001075"/>
    </source>
</evidence>
<organism evidence="1 2">
    <name type="scientific">Cricetulus griseus</name>
    <name type="common">Chinese hamster</name>
    <name type="synonym">Cricetulus barabensis griseus</name>
    <dbReference type="NCBI Taxonomy" id="10029"/>
    <lineage>
        <taxon>Eukaryota</taxon>
        <taxon>Metazoa</taxon>
        <taxon>Chordata</taxon>
        <taxon>Craniata</taxon>
        <taxon>Vertebrata</taxon>
        <taxon>Euteleostomi</taxon>
        <taxon>Mammalia</taxon>
        <taxon>Eutheria</taxon>
        <taxon>Euarchontoglires</taxon>
        <taxon>Glires</taxon>
        <taxon>Rodentia</taxon>
        <taxon>Myomorpha</taxon>
        <taxon>Muroidea</taxon>
        <taxon>Cricetidae</taxon>
        <taxon>Cricetinae</taxon>
        <taxon>Cricetulus</taxon>
    </lineage>
</organism>
<dbReference type="InParanoid" id="G3HF06"/>
<dbReference type="AlphaFoldDB" id="G3HF06"/>
<name>G3HF06_CRIGR</name>
<protein>
    <submittedName>
        <fullName evidence="1">Uncharacterized protein</fullName>
    </submittedName>
</protein>
<gene>
    <name evidence="1" type="ORF">I79_009158</name>
</gene>
<dbReference type="Proteomes" id="UP000001075">
    <property type="component" value="Unassembled WGS sequence"/>
</dbReference>
<sequence length="84" mass="9616">MIYCCYQSFLDYKIKLHQGEIGIYAKIVLVNPSNVITNHVAVKFTVIWFPMNMFTQPALLYCMNETDGSISEVMINDSVVTWCA</sequence>
<accession>G3HF06</accession>
<evidence type="ECO:0000313" key="1">
    <source>
        <dbReference type="EMBL" id="EGW06703.1"/>
    </source>
</evidence>
<dbReference type="EMBL" id="JH000323">
    <property type="protein sequence ID" value="EGW06703.1"/>
    <property type="molecule type" value="Genomic_DNA"/>
</dbReference>
<proteinExistence type="predicted"/>
<reference evidence="2" key="1">
    <citation type="journal article" date="2011" name="Nat. Biotechnol.">
        <title>The genomic sequence of the Chinese hamster ovary (CHO)-K1 cell line.</title>
        <authorList>
            <person name="Xu X."/>
            <person name="Nagarajan H."/>
            <person name="Lewis N.E."/>
            <person name="Pan S."/>
            <person name="Cai Z."/>
            <person name="Liu X."/>
            <person name="Chen W."/>
            <person name="Xie M."/>
            <person name="Wang W."/>
            <person name="Hammond S."/>
            <person name="Andersen M.R."/>
            <person name="Neff N."/>
            <person name="Passarelli B."/>
            <person name="Koh W."/>
            <person name="Fan H.C."/>
            <person name="Wang J."/>
            <person name="Gui Y."/>
            <person name="Lee K.H."/>
            <person name="Betenbaugh M.J."/>
            <person name="Quake S.R."/>
            <person name="Famili I."/>
            <person name="Palsson B.O."/>
            <person name="Wang J."/>
        </authorList>
    </citation>
    <scope>NUCLEOTIDE SEQUENCE [LARGE SCALE GENOMIC DNA]</scope>
    <source>
        <strain evidence="2">CHO K1 cell line</strain>
    </source>
</reference>